<dbReference type="WBParaSite" id="EVEC_0000256501-mRNA-1">
    <property type="protein sequence ID" value="EVEC_0000256501-mRNA-1"/>
    <property type="gene ID" value="EVEC_0000256501"/>
</dbReference>
<evidence type="ECO:0000313" key="3">
    <source>
        <dbReference type="WBParaSite" id="EVEC_0000256501-mRNA-1"/>
    </source>
</evidence>
<organism evidence="3">
    <name type="scientific">Enterobius vermicularis</name>
    <name type="common">Human pinworm</name>
    <dbReference type="NCBI Taxonomy" id="51028"/>
    <lineage>
        <taxon>Eukaryota</taxon>
        <taxon>Metazoa</taxon>
        <taxon>Ecdysozoa</taxon>
        <taxon>Nematoda</taxon>
        <taxon>Chromadorea</taxon>
        <taxon>Rhabditida</taxon>
        <taxon>Spirurina</taxon>
        <taxon>Oxyuridomorpha</taxon>
        <taxon>Oxyuroidea</taxon>
        <taxon>Oxyuridae</taxon>
        <taxon>Enterobius</taxon>
    </lineage>
</organism>
<name>A0A0N4UYB6_ENTVE</name>
<accession>A0A0N4UYB6</accession>
<dbReference type="AlphaFoldDB" id="A0A0N4UYB6"/>
<proteinExistence type="predicted"/>
<dbReference type="EMBL" id="UXUI01007349">
    <property type="protein sequence ID" value="VDD87130.1"/>
    <property type="molecule type" value="Genomic_DNA"/>
</dbReference>
<evidence type="ECO:0000313" key="2">
    <source>
        <dbReference type="Proteomes" id="UP000274131"/>
    </source>
</evidence>
<reference evidence="1 2" key="2">
    <citation type="submission" date="2018-10" db="EMBL/GenBank/DDBJ databases">
        <authorList>
            <consortium name="Pathogen Informatics"/>
        </authorList>
    </citation>
    <scope>NUCLEOTIDE SEQUENCE [LARGE SCALE GENOMIC DNA]</scope>
</reference>
<gene>
    <name evidence="1" type="ORF">EVEC_LOCUS2273</name>
</gene>
<protein>
    <submittedName>
        <fullName evidence="3">Transposase</fullName>
    </submittedName>
</protein>
<dbReference type="Proteomes" id="UP000274131">
    <property type="component" value="Unassembled WGS sequence"/>
</dbReference>
<sequence length="79" mass="8670">MPPVLVNGDKAFFLILERYEGLLVNRLQNSSSRALVQTNLTNHEEGKSYAYASGKKETIAQGTTPQETFLGKCNAVPRG</sequence>
<reference evidence="3" key="1">
    <citation type="submission" date="2017-02" db="UniProtKB">
        <authorList>
            <consortium name="WormBaseParasite"/>
        </authorList>
    </citation>
    <scope>IDENTIFICATION</scope>
</reference>
<keyword evidence="2" id="KW-1185">Reference proteome</keyword>
<evidence type="ECO:0000313" key="1">
    <source>
        <dbReference type="EMBL" id="VDD87130.1"/>
    </source>
</evidence>